<dbReference type="RefSeq" id="WP_331388699.1">
    <property type="nucleotide sequence ID" value="NZ_JAZKLB010000001.1"/>
</dbReference>
<protein>
    <submittedName>
        <fullName evidence="2">DUF4225 domain-containing protein</fullName>
    </submittedName>
</protein>
<organism evidence="2 3">
    <name type="scientific">Lelliottia amnigena</name>
    <name type="common">Enterobacter amnigenus</name>
    <dbReference type="NCBI Taxonomy" id="61646"/>
    <lineage>
        <taxon>Bacteria</taxon>
        <taxon>Pseudomonadati</taxon>
        <taxon>Pseudomonadota</taxon>
        <taxon>Gammaproteobacteria</taxon>
        <taxon>Enterobacterales</taxon>
        <taxon>Enterobacteriaceae</taxon>
        <taxon>Lelliottia</taxon>
    </lineage>
</organism>
<dbReference type="Pfam" id="PF13988">
    <property type="entry name" value="DUF4225"/>
    <property type="match status" value="1"/>
</dbReference>
<keyword evidence="1" id="KW-0175">Coiled coil</keyword>
<feature type="coiled-coil region" evidence="1">
    <location>
        <begin position="68"/>
        <end position="95"/>
    </location>
</feature>
<dbReference type="EMBL" id="JAZKLI010000001">
    <property type="protein sequence ID" value="MEE9682588.1"/>
    <property type="molecule type" value="Genomic_DNA"/>
</dbReference>
<dbReference type="Proteomes" id="UP001335910">
    <property type="component" value="Unassembled WGS sequence"/>
</dbReference>
<evidence type="ECO:0000313" key="3">
    <source>
        <dbReference type="Proteomes" id="UP001335910"/>
    </source>
</evidence>
<accession>A0ABU7U7C3</accession>
<gene>
    <name evidence="2" type="ORF">V4839_03610</name>
</gene>
<name>A0ABU7U7C3_LELAM</name>
<evidence type="ECO:0000256" key="1">
    <source>
        <dbReference type="SAM" id="Coils"/>
    </source>
</evidence>
<proteinExistence type="predicted"/>
<dbReference type="InterPro" id="IPR025320">
    <property type="entry name" value="DUF4225"/>
</dbReference>
<comment type="caution">
    <text evidence="2">The sequence shown here is derived from an EMBL/GenBank/DDBJ whole genome shotgun (WGS) entry which is preliminary data.</text>
</comment>
<keyword evidence="3" id="KW-1185">Reference proteome</keyword>
<evidence type="ECO:0000313" key="2">
    <source>
        <dbReference type="EMBL" id="MEE9682588.1"/>
    </source>
</evidence>
<reference evidence="2 3" key="1">
    <citation type="submission" date="2023-10" db="EMBL/GenBank/DDBJ databases">
        <title>Wastewater isolates of ESBL- and carbapenemase-producing Gram-negative bacteria from New Zealand.</title>
        <authorList>
            <person name="Straub C."/>
            <person name="Weaver L."/>
            <person name="Cornelius A."/>
            <person name="Mcgill E."/>
            <person name="Dyet K."/>
            <person name="White L."/>
            <person name="Pattis I."/>
        </authorList>
    </citation>
    <scope>NUCLEOTIDE SEQUENCE [LARGE SCALE GENOMIC DNA]</scope>
    <source>
        <strain evidence="2 3">ESBL35</strain>
    </source>
</reference>
<sequence>MDAALLTGGRNKVWAEMMVNLAARELITTANNIAATHLHDSLTRIQFSQEIKEIVENQFSVARHARTDEECMKCVEKLKAEKAELQEQGRLLKTRAAKLYARVEFIKENNKIVGYIISAVNIVLAGAEISAGSTLIGTMNPIGILAGAVLVTDGVNSITKEVAHYAMDDKNSEGLIADASMAIAEFLGFSRANGLGVYKTVTLAANAYTIVGLLRRPGTYRLFRYMPTDYYRKISTMSRPKLTMQIIGYGVKAKVVFDLMSFNHPIRN</sequence>